<comment type="similarity">
    <text evidence="5">Belongs to the FKBP-type PPIase family.</text>
</comment>
<feature type="chain" id="PRO_5045464764" description="Peptidyl-prolyl cis-trans isomerase" evidence="6">
    <location>
        <begin position="25"/>
        <end position="319"/>
    </location>
</feature>
<dbReference type="InterPro" id="IPR001179">
    <property type="entry name" value="PPIase_FKBP_dom"/>
</dbReference>
<evidence type="ECO:0000256" key="6">
    <source>
        <dbReference type="SAM" id="SignalP"/>
    </source>
</evidence>
<keyword evidence="2 4" id="KW-0697">Rotamase</keyword>
<feature type="signal peptide" evidence="6">
    <location>
        <begin position="1"/>
        <end position="24"/>
    </location>
</feature>
<dbReference type="InterPro" id="IPR046357">
    <property type="entry name" value="PPIase_dom_sf"/>
</dbReference>
<proteinExistence type="inferred from homology"/>
<dbReference type="PROSITE" id="PS51257">
    <property type="entry name" value="PROKAR_LIPOPROTEIN"/>
    <property type="match status" value="1"/>
</dbReference>
<dbReference type="SUPFAM" id="SSF54534">
    <property type="entry name" value="FKBP-like"/>
    <property type="match status" value="1"/>
</dbReference>
<dbReference type="GO" id="GO:0003755">
    <property type="term" value="F:peptidyl-prolyl cis-trans isomerase activity"/>
    <property type="evidence" value="ECO:0007669"/>
    <property type="project" value="UniProtKB-EC"/>
</dbReference>
<evidence type="ECO:0000256" key="2">
    <source>
        <dbReference type="ARBA" id="ARBA00023110"/>
    </source>
</evidence>
<comment type="catalytic activity">
    <reaction evidence="1 4 5">
        <text>[protein]-peptidylproline (omega=180) = [protein]-peptidylproline (omega=0)</text>
        <dbReference type="Rhea" id="RHEA:16237"/>
        <dbReference type="Rhea" id="RHEA-COMP:10747"/>
        <dbReference type="Rhea" id="RHEA-COMP:10748"/>
        <dbReference type="ChEBI" id="CHEBI:83833"/>
        <dbReference type="ChEBI" id="CHEBI:83834"/>
        <dbReference type="EC" id="5.2.1.8"/>
    </reaction>
</comment>
<evidence type="ECO:0000256" key="1">
    <source>
        <dbReference type="ARBA" id="ARBA00000971"/>
    </source>
</evidence>
<accession>A0ABY4N201</accession>
<keyword evidence="6" id="KW-0732">Signal</keyword>
<evidence type="ECO:0000259" key="7">
    <source>
        <dbReference type="PROSITE" id="PS50059"/>
    </source>
</evidence>
<keyword evidence="3 4" id="KW-0413">Isomerase</keyword>
<dbReference type="EC" id="5.2.1.8" evidence="5"/>
<protein>
    <recommendedName>
        <fullName evidence="5">Peptidyl-prolyl cis-trans isomerase</fullName>
        <ecNumber evidence="5">5.2.1.8</ecNumber>
    </recommendedName>
</protein>
<dbReference type="Gene3D" id="3.10.50.40">
    <property type="match status" value="1"/>
</dbReference>
<dbReference type="PANTHER" id="PTHR45779:SF7">
    <property type="entry name" value="PEPTIDYLPROLYL ISOMERASE"/>
    <property type="match status" value="1"/>
</dbReference>
<dbReference type="EMBL" id="CP097160">
    <property type="protein sequence ID" value="UQN16049.1"/>
    <property type="molecule type" value="Genomic_DNA"/>
</dbReference>
<evidence type="ECO:0000256" key="3">
    <source>
        <dbReference type="ARBA" id="ARBA00023235"/>
    </source>
</evidence>
<gene>
    <name evidence="8" type="ORF">M3M28_06300</name>
</gene>
<dbReference type="PROSITE" id="PS50059">
    <property type="entry name" value="FKBP_PPIASE"/>
    <property type="match status" value="1"/>
</dbReference>
<sequence length="319" mass="32226">MRRPIRTLSLAVVVALGLTGCAGASDPTPSESASSDSAAPVTVVDGGDRLDGVEVSGETGQEPVVSITAPAELTGDETDIQRTVVTEGDGAPLTADDTVVVVVGSYYAEDGDALSAYGSLGPATQLSNTELPAFVEPLFVGVKAGSRVVASVPISLVAGEGNSGDPVLMVADVVKVTPGASATGTPTGETFDYADVSDGEGEPDVTINTDAEDPSEQQTAVILQGDGETVADGDTVIVQYSGYLLSDGSMFDTSWETGLPPAFPTSMVVAGFRDALVGQQVGSRVVTVFPSDLGYGDETYGPIPGGSTLVFVADIIALV</sequence>
<dbReference type="InterPro" id="IPR044609">
    <property type="entry name" value="FKBP2/11"/>
</dbReference>
<evidence type="ECO:0000256" key="4">
    <source>
        <dbReference type="PROSITE-ProRule" id="PRU00277"/>
    </source>
</evidence>
<dbReference type="Pfam" id="PF00254">
    <property type="entry name" value="FKBP_C"/>
    <property type="match status" value="1"/>
</dbReference>
<organism evidence="8">
    <name type="scientific">Gulosibacter sediminis</name>
    <dbReference type="NCBI Taxonomy" id="1729695"/>
    <lineage>
        <taxon>Bacteria</taxon>
        <taxon>Bacillati</taxon>
        <taxon>Actinomycetota</taxon>
        <taxon>Actinomycetes</taxon>
        <taxon>Micrococcales</taxon>
        <taxon>Microbacteriaceae</taxon>
        <taxon>Gulosibacter</taxon>
    </lineage>
</organism>
<evidence type="ECO:0000313" key="8">
    <source>
        <dbReference type="EMBL" id="UQN16049.1"/>
    </source>
</evidence>
<reference evidence="8" key="1">
    <citation type="submission" date="2022-05" db="EMBL/GenBank/DDBJ databases">
        <title>Complete genome sequence of toluene-degrading Gulosibacter sediminis strain ACHW.36C.</title>
        <authorList>
            <person name="Wai A.C."/>
            <person name="Lai G.K."/>
            <person name="Griffin S.D."/>
            <person name="Leung F.C."/>
        </authorList>
    </citation>
    <scope>NUCLEOTIDE SEQUENCE [LARGE SCALE GENOMIC DNA]</scope>
    <source>
        <strain evidence="8">ACHW.36C</strain>
    </source>
</reference>
<name>A0ABY4N201_9MICO</name>
<dbReference type="PANTHER" id="PTHR45779">
    <property type="entry name" value="PEPTIDYLPROLYL ISOMERASE"/>
    <property type="match status" value="1"/>
</dbReference>
<evidence type="ECO:0000256" key="5">
    <source>
        <dbReference type="RuleBase" id="RU003915"/>
    </source>
</evidence>
<feature type="domain" description="PPIase FKBP-type" evidence="7">
    <location>
        <begin position="233"/>
        <end position="319"/>
    </location>
</feature>